<keyword evidence="4 9" id="KW-0689">Ribosomal protein</keyword>
<evidence type="ECO:0000256" key="6">
    <source>
        <dbReference type="PROSITE-ProRule" id="PRU00182"/>
    </source>
</evidence>
<evidence type="ECO:0000256" key="3">
    <source>
        <dbReference type="ARBA" id="ARBA00022884"/>
    </source>
</evidence>
<dbReference type="Pfam" id="PF01479">
    <property type="entry name" value="S4"/>
    <property type="match status" value="1"/>
</dbReference>
<dbReference type="SMART" id="SM00363">
    <property type="entry name" value="S4"/>
    <property type="match status" value="1"/>
</dbReference>
<dbReference type="Gene3D" id="3.10.290.10">
    <property type="entry name" value="RNA-binding S4 domain"/>
    <property type="match status" value="1"/>
</dbReference>
<proteinExistence type="inferred from homology"/>
<dbReference type="GO" id="GO:0042274">
    <property type="term" value="P:ribosomal small subunit biogenesis"/>
    <property type="evidence" value="ECO:0007669"/>
    <property type="project" value="TreeGrafter"/>
</dbReference>
<dbReference type="GO" id="GO:0019843">
    <property type="term" value="F:rRNA binding"/>
    <property type="evidence" value="ECO:0007669"/>
    <property type="project" value="UniProtKB-KW"/>
</dbReference>
<dbReference type="CDD" id="cd00165">
    <property type="entry name" value="S4"/>
    <property type="match status" value="1"/>
</dbReference>
<dbReference type="EMBL" id="KX784265">
    <property type="protein sequence ID" value="AZZ88959.1"/>
    <property type="molecule type" value="Genomic_DNA"/>
</dbReference>
<name>A0A3S5XHK1_9MAGN</name>
<dbReference type="InterPro" id="IPR036986">
    <property type="entry name" value="S4_RNA-bd_sf"/>
</dbReference>
<keyword evidence="7" id="KW-0472">Membrane</keyword>
<dbReference type="SUPFAM" id="SSF55174">
    <property type="entry name" value="Alpha-L RNA-binding motif"/>
    <property type="match status" value="1"/>
</dbReference>
<dbReference type="GO" id="GO:0003735">
    <property type="term" value="F:structural constituent of ribosome"/>
    <property type="evidence" value="ECO:0007669"/>
    <property type="project" value="TreeGrafter"/>
</dbReference>
<accession>A0A3S5XHK1</accession>
<evidence type="ECO:0000256" key="2">
    <source>
        <dbReference type="ARBA" id="ARBA00022730"/>
    </source>
</evidence>
<dbReference type="GO" id="GO:0015935">
    <property type="term" value="C:small ribosomal subunit"/>
    <property type="evidence" value="ECO:0007669"/>
    <property type="project" value="TreeGrafter"/>
</dbReference>
<keyword evidence="5" id="KW-0687">Ribonucleoprotein</keyword>
<evidence type="ECO:0000259" key="8">
    <source>
        <dbReference type="SMART" id="SM00363"/>
    </source>
</evidence>
<evidence type="ECO:0000313" key="9">
    <source>
        <dbReference type="EMBL" id="AZZ88959.1"/>
    </source>
</evidence>
<dbReference type="InterPro" id="IPR022801">
    <property type="entry name" value="Ribosomal_uS4"/>
</dbReference>
<dbReference type="AlphaFoldDB" id="A0A3S5XHK1"/>
<dbReference type="PANTHER" id="PTHR11831">
    <property type="entry name" value="30S 40S RIBOSOMAL PROTEIN"/>
    <property type="match status" value="1"/>
</dbReference>
<feature type="transmembrane region" description="Helical" evidence="7">
    <location>
        <begin position="170"/>
        <end position="190"/>
    </location>
</feature>
<evidence type="ECO:0000256" key="5">
    <source>
        <dbReference type="ARBA" id="ARBA00023274"/>
    </source>
</evidence>
<gene>
    <name evidence="9" type="primary">rps4</name>
    <name evidence="9" type="ORF">Ballaxpp005</name>
</gene>
<dbReference type="Gene3D" id="1.10.1050.10">
    <property type="entry name" value="Ribosomal Protein S4 Delta 41, Chain A, domain 1"/>
    <property type="match status" value="1"/>
</dbReference>
<evidence type="ECO:0000256" key="7">
    <source>
        <dbReference type="SAM" id="Phobius"/>
    </source>
</evidence>
<reference evidence="9" key="1">
    <citation type="journal article" date="2018" name="Proc. Natl. Acad. Sci. U.S.A.">
        <title>A novel genetic code and record-setting AT-richness in the highly reduced plastid genome of the holoparasitic plant Balanophora.</title>
        <authorList>
            <person name="Su H.-J."/>
            <person name="Barkman T."/>
            <person name="Hao W."/>
            <person name="Jones S.S."/>
            <person name="Naumann J."/>
            <person name="Skippington E."/>
            <person name="Wafula E.K."/>
            <person name="Hu J.-M."/>
            <person name="Palmer J.D."/>
            <person name="dePamphilis C.W."/>
        </authorList>
    </citation>
    <scope>NUCLEOTIDE SEQUENCE</scope>
</reference>
<sequence>MYRYIGPRFKKIKKLGNLIGFTKKKILKKNIKNIYFNTYKQKLKIYYGINEKQFYWKYIYISNNLNINKYLFIFKLLEMRLDNIIFKLGIISTIPASRQIINHNHIMINNFLINLPNFFCKLNDIIIIKNIYKYNNIIKNLIKIKKYYKIPKYLIYYPLKKYKIIIKKIINIKYIFFSIILIKEIISKYFKKNIY</sequence>
<geneLocation type="plastid" evidence="9"/>
<comment type="similarity">
    <text evidence="1">Belongs to the universal ribosomal protein uS4 family.</text>
</comment>
<keyword evidence="7" id="KW-1133">Transmembrane helix</keyword>
<keyword evidence="3 6" id="KW-0694">RNA-binding</keyword>
<protein>
    <submittedName>
        <fullName evidence="9">Ribosomal protein S4</fullName>
    </submittedName>
</protein>
<evidence type="ECO:0000256" key="1">
    <source>
        <dbReference type="ARBA" id="ARBA00007465"/>
    </source>
</evidence>
<dbReference type="InterPro" id="IPR002942">
    <property type="entry name" value="S4_RNA-bd"/>
</dbReference>
<keyword evidence="2" id="KW-0699">rRNA-binding</keyword>
<feature type="domain" description="RNA-binding S4" evidence="8">
    <location>
        <begin position="79"/>
        <end position="143"/>
    </location>
</feature>
<keyword evidence="9" id="KW-0934">Plastid</keyword>
<dbReference type="PROSITE" id="PS50889">
    <property type="entry name" value="S4"/>
    <property type="match status" value="1"/>
</dbReference>
<keyword evidence="7" id="KW-0812">Transmembrane</keyword>
<dbReference type="PANTHER" id="PTHR11831:SF4">
    <property type="entry name" value="SMALL RIBOSOMAL SUBUNIT PROTEIN US4M"/>
    <property type="match status" value="1"/>
</dbReference>
<evidence type="ECO:0000256" key="4">
    <source>
        <dbReference type="ARBA" id="ARBA00022980"/>
    </source>
</evidence>
<organism evidence="9">
    <name type="scientific">Balanophora laxiflora</name>
    <dbReference type="NCBI Taxonomy" id="1128103"/>
    <lineage>
        <taxon>Eukaryota</taxon>
        <taxon>Viridiplantae</taxon>
        <taxon>Streptophyta</taxon>
        <taxon>Embryophyta</taxon>
        <taxon>Tracheophyta</taxon>
        <taxon>Spermatophyta</taxon>
        <taxon>Magnoliopsida</taxon>
        <taxon>eudicotyledons</taxon>
        <taxon>Gunneridae</taxon>
        <taxon>Pentapetalae</taxon>
        <taxon>Santalales</taxon>
        <taxon>Balanophoraceae</taxon>
        <taxon>Balanophora</taxon>
    </lineage>
</organism>